<name>A0A0A1T172_9HYPO</name>
<dbReference type="OrthoDB" id="4405280at2759"/>
<accession>A0A0A1T172</accession>
<sequence>MVAYSYLAAAAALVQGSVAAHGHGHARMHIRRDPSTCPKGTTTIQLQPVIVEVLTPILITGHAPGPTHVTIAGTVVEIPDCSGDISQVIIQTGYDTTTLTSTIVPTTFTGPYTTIPGSYGGSDTITVTLPPKGGDSTGTVIVHTPESSVTPISQIGDCTTTVPGNGGSTTVPGNGGSTSSVPGWGGSTSSVPGNGGSTSSVPGWGGSTSSVPGNGGSTSSVSGWGSSSSTTPGGGSSSSTAASSSSTPCTTSSTASSTSTPCTTSSTASSTSKTSSSSVASSTSTPCTTSKISSSSVASSTSTSCTKSKTSSTSTRCTSSSKTTSTPCTTSHKPTPTPCTKCAHKTQPAQPPKACVTTLPKACQKLNQLDGLALVPAAPICLLSLGLYGVGNAAGCLSRDLMSLNSRGSHMVDCLMVAMRDSCITSLPNACSKLSQHNGMALVPEMAKCALELGPLAGGGAGNCLSHSNISPSTRGTGLVACLQSNLLGDGSAGF</sequence>
<feature type="compositionally biased region" description="Low complexity" evidence="1">
    <location>
        <begin position="207"/>
        <end position="337"/>
    </location>
</feature>
<dbReference type="EMBL" id="CDHN01000003">
    <property type="protein sequence ID" value="CEJ90911.1"/>
    <property type="molecule type" value="Genomic_DNA"/>
</dbReference>
<feature type="region of interest" description="Disordered" evidence="1">
    <location>
        <begin position="148"/>
        <end position="337"/>
    </location>
</feature>
<evidence type="ECO:0000313" key="3">
    <source>
        <dbReference type="Proteomes" id="UP000039046"/>
    </source>
</evidence>
<dbReference type="Proteomes" id="UP000039046">
    <property type="component" value="Unassembled WGS sequence"/>
</dbReference>
<reference evidence="2 3" key="1">
    <citation type="journal article" date="2015" name="Genome Announc.">
        <title>Draft Genome Sequence and Gene Annotation of the Entomopathogenic Fungus Verticillium hemipterigenum.</title>
        <authorList>
            <person name="Horn F."/>
            <person name="Habel A."/>
            <person name="Scharf D.H."/>
            <person name="Dworschak J."/>
            <person name="Brakhage A.A."/>
            <person name="Guthke R."/>
            <person name="Hertweck C."/>
            <person name="Linde J."/>
        </authorList>
    </citation>
    <scope>NUCLEOTIDE SEQUENCE [LARGE SCALE GENOMIC DNA]</scope>
</reference>
<feature type="compositionally biased region" description="Polar residues" evidence="1">
    <location>
        <begin position="148"/>
        <end position="201"/>
    </location>
</feature>
<protein>
    <submittedName>
        <fullName evidence="2">Uncharacterized protein</fullName>
    </submittedName>
</protein>
<proteinExistence type="predicted"/>
<evidence type="ECO:0000256" key="1">
    <source>
        <dbReference type="SAM" id="MobiDB-lite"/>
    </source>
</evidence>
<evidence type="ECO:0000313" key="2">
    <source>
        <dbReference type="EMBL" id="CEJ90911.1"/>
    </source>
</evidence>
<organism evidence="2 3">
    <name type="scientific">[Torrubiella] hemipterigena</name>
    <dbReference type="NCBI Taxonomy" id="1531966"/>
    <lineage>
        <taxon>Eukaryota</taxon>
        <taxon>Fungi</taxon>
        <taxon>Dikarya</taxon>
        <taxon>Ascomycota</taxon>
        <taxon>Pezizomycotina</taxon>
        <taxon>Sordariomycetes</taxon>
        <taxon>Hypocreomycetidae</taxon>
        <taxon>Hypocreales</taxon>
        <taxon>Clavicipitaceae</taxon>
        <taxon>Clavicipitaceae incertae sedis</taxon>
        <taxon>'Torrubiella' clade</taxon>
    </lineage>
</organism>
<dbReference type="HOGENOM" id="CLU_551173_0_0_1"/>
<gene>
    <name evidence="2" type="ORF">VHEMI06663</name>
</gene>
<dbReference type="AlphaFoldDB" id="A0A0A1T172"/>
<keyword evidence="3" id="KW-1185">Reference proteome</keyword>